<organism evidence="1 2">
    <name type="scientific">Adiantum capillus-veneris</name>
    <name type="common">Maidenhair fern</name>
    <dbReference type="NCBI Taxonomy" id="13818"/>
    <lineage>
        <taxon>Eukaryota</taxon>
        <taxon>Viridiplantae</taxon>
        <taxon>Streptophyta</taxon>
        <taxon>Embryophyta</taxon>
        <taxon>Tracheophyta</taxon>
        <taxon>Polypodiopsida</taxon>
        <taxon>Polypodiidae</taxon>
        <taxon>Polypodiales</taxon>
        <taxon>Pteridineae</taxon>
        <taxon>Pteridaceae</taxon>
        <taxon>Vittarioideae</taxon>
        <taxon>Adiantum</taxon>
    </lineage>
</organism>
<dbReference type="OrthoDB" id="1990124at2759"/>
<name>A0A9D4USL3_ADICA</name>
<accession>A0A9D4USL3</accession>
<sequence length="426" mass="46955">MLPREAVQVGGFFRVPLLVEDTAVHLPHYFSPPIFRQVAYRHSLDIPSSYHAEGLLGSLASDRAPIKVRSRRKHNLEAVKKPFKSSQKRKGLRKYFQEGRNSSKMPFQANNKTRKGNNEVQTPTSMVARALALADEARALHALWRAGGPAGTQAKSVQKLKNESQRQGSVDLIEEVRALHSLWRAGPAGTGDGWKKVDFHLDLGLPSKIIIQTEPVNAPKKPPKGKKKKKARRPTLIKHSVAVQLPSTPHSVKAVTRFNAKFEGFSAEEAASTSSARRAGVSLMIKEEEFEMPMEPQKDTCKHATGLLCSDHGGIELLKLSPDEERADSEIPTELQKDACKHVMEFLSTVDGGMGLENLTPNEEKAMEFLGGTRTSLLGKSTIDDVVCCHSGQWFHGADRIFLSKICYETAIVGNTAMVVLARLIS</sequence>
<comment type="caution">
    <text evidence="1">The sequence shown here is derived from an EMBL/GenBank/DDBJ whole genome shotgun (WGS) entry which is preliminary data.</text>
</comment>
<dbReference type="Proteomes" id="UP000886520">
    <property type="component" value="Chromosome 12"/>
</dbReference>
<evidence type="ECO:0000313" key="1">
    <source>
        <dbReference type="EMBL" id="KAI5072618.1"/>
    </source>
</evidence>
<keyword evidence="2" id="KW-1185">Reference proteome</keyword>
<reference evidence="1" key="1">
    <citation type="submission" date="2021-01" db="EMBL/GenBank/DDBJ databases">
        <title>Adiantum capillus-veneris genome.</title>
        <authorList>
            <person name="Fang Y."/>
            <person name="Liao Q."/>
        </authorList>
    </citation>
    <scope>NUCLEOTIDE SEQUENCE</scope>
    <source>
        <strain evidence="1">H3</strain>
        <tissue evidence="1">Leaf</tissue>
    </source>
</reference>
<proteinExistence type="predicted"/>
<evidence type="ECO:0000313" key="2">
    <source>
        <dbReference type="Proteomes" id="UP000886520"/>
    </source>
</evidence>
<protein>
    <submittedName>
        <fullName evidence="1">Uncharacterized protein</fullName>
    </submittedName>
</protein>
<dbReference type="AlphaFoldDB" id="A0A9D4USL3"/>
<dbReference type="EMBL" id="JABFUD020000012">
    <property type="protein sequence ID" value="KAI5072618.1"/>
    <property type="molecule type" value="Genomic_DNA"/>
</dbReference>
<gene>
    <name evidence="1" type="ORF">GOP47_0012724</name>
</gene>